<evidence type="ECO:0000313" key="3">
    <source>
        <dbReference type="Proteomes" id="UP000031838"/>
    </source>
</evidence>
<dbReference type="RefSeq" id="WP_042626931.1">
    <property type="nucleotide sequence ID" value="NZ_BSTO01000007.1"/>
</dbReference>
<keyword evidence="3" id="KW-1185">Reference proteome</keyword>
<proteinExistence type="predicted"/>
<dbReference type="CDD" id="cd02947">
    <property type="entry name" value="TRX_family"/>
    <property type="match status" value="1"/>
</dbReference>
<dbReference type="InterPro" id="IPR036249">
    <property type="entry name" value="Thioredoxin-like_sf"/>
</dbReference>
<dbReference type="OrthoDB" id="215495at2"/>
<dbReference type="PROSITE" id="PS51352">
    <property type="entry name" value="THIOREDOXIN_2"/>
    <property type="match status" value="1"/>
</dbReference>
<dbReference type="KEGG" id="bpla:bpln_2g01570"/>
<dbReference type="InterPro" id="IPR013766">
    <property type="entry name" value="Thioredoxin_domain"/>
</dbReference>
<evidence type="ECO:0000259" key="1">
    <source>
        <dbReference type="PROSITE" id="PS51352"/>
    </source>
</evidence>
<reference evidence="3" key="1">
    <citation type="submission" date="2011-03" db="EMBL/GenBank/DDBJ databases">
        <authorList>
            <person name="Voget S."/>
            <person name="Streit W.R."/>
            <person name="Jaeger K.E."/>
            <person name="Daniel R."/>
        </authorList>
    </citation>
    <scope>NUCLEOTIDE SEQUENCE [LARGE SCALE GENOMIC DNA]</scope>
    <source>
        <strain evidence="3">PG1</strain>
    </source>
</reference>
<dbReference type="Proteomes" id="UP000031838">
    <property type="component" value="Chromosome 2"/>
</dbReference>
<dbReference type="HOGENOM" id="CLU_090389_12_0_4"/>
<evidence type="ECO:0000313" key="2">
    <source>
        <dbReference type="EMBL" id="AJK48255.1"/>
    </source>
</evidence>
<protein>
    <submittedName>
        <fullName evidence="2">Thioredoxin domain protein</fullName>
    </submittedName>
</protein>
<dbReference type="AlphaFoldDB" id="A0A0B6S4M5"/>
<name>A0A0B6S4M5_BURPL</name>
<dbReference type="KEGG" id="bgp:BGL_2c01590"/>
<reference evidence="2 3" key="2">
    <citation type="journal article" date="2016" name="Appl. Microbiol. Biotechnol.">
        <title>Mutations improving production and secretion of extracellular lipase by Burkholderia glumae PG1.</title>
        <authorList>
            <person name="Knapp A."/>
            <person name="Voget S."/>
            <person name="Gao R."/>
            <person name="Zaburannyi N."/>
            <person name="Krysciak D."/>
            <person name="Breuer M."/>
            <person name="Hauer B."/>
            <person name="Streit W.R."/>
            <person name="Muller R."/>
            <person name="Daniel R."/>
            <person name="Jaeger K.E."/>
        </authorList>
    </citation>
    <scope>NUCLEOTIDE SEQUENCE [LARGE SCALE GENOMIC DNA]</scope>
    <source>
        <strain evidence="2 3">PG1</strain>
    </source>
</reference>
<dbReference type="SUPFAM" id="SSF52833">
    <property type="entry name" value="Thioredoxin-like"/>
    <property type="match status" value="1"/>
</dbReference>
<feature type="domain" description="Thioredoxin" evidence="1">
    <location>
        <begin position="1"/>
        <end position="108"/>
    </location>
</feature>
<dbReference type="Gene3D" id="3.40.30.10">
    <property type="entry name" value="Glutaredoxin"/>
    <property type="match status" value="1"/>
</dbReference>
<gene>
    <name evidence="2" type="ORF">BGL_2c01590</name>
</gene>
<dbReference type="Pfam" id="PF00085">
    <property type="entry name" value="Thioredoxin"/>
    <property type="match status" value="1"/>
</dbReference>
<accession>A0A0B6S4M5</accession>
<dbReference type="EMBL" id="CP002581">
    <property type="protein sequence ID" value="AJK48255.1"/>
    <property type="molecule type" value="Genomic_DNA"/>
</dbReference>
<sequence length="108" mass="11589">MTSPQAYSEDAPSRAEVDALAGTTVIEFGANWCGICKGAQPAIREAFAAHPEVRHLKIEDGPGRPLGRSFRVKLWPTLVFLRDGAEVARVVRPTESAQIEADGFAALA</sequence>
<organism evidence="2 3">
    <name type="scientific">Burkholderia plantarii</name>
    <dbReference type="NCBI Taxonomy" id="41899"/>
    <lineage>
        <taxon>Bacteria</taxon>
        <taxon>Pseudomonadati</taxon>
        <taxon>Pseudomonadota</taxon>
        <taxon>Betaproteobacteria</taxon>
        <taxon>Burkholderiales</taxon>
        <taxon>Burkholderiaceae</taxon>
        <taxon>Burkholderia</taxon>
    </lineage>
</organism>